<reference evidence="2 3" key="1">
    <citation type="submission" date="2019-03" db="EMBL/GenBank/DDBJ databases">
        <title>First draft genome of Liparis tanakae, snailfish: a comprehensive survey of snailfish specific genes.</title>
        <authorList>
            <person name="Kim W."/>
            <person name="Song I."/>
            <person name="Jeong J.-H."/>
            <person name="Kim D."/>
            <person name="Kim S."/>
            <person name="Ryu S."/>
            <person name="Song J.Y."/>
            <person name="Lee S.K."/>
        </authorList>
    </citation>
    <scope>NUCLEOTIDE SEQUENCE [LARGE SCALE GENOMIC DNA]</scope>
    <source>
        <tissue evidence="2">Muscle</tissue>
    </source>
</reference>
<dbReference type="AlphaFoldDB" id="A0A4Z2GJK9"/>
<feature type="region of interest" description="Disordered" evidence="1">
    <location>
        <begin position="80"/>
        <end position="103"/>
    </location>
</feature>
<dbReference type="Proteomes" id="UP000314294">
    <property type="component" value="Unassembled WGS sequence"/>
</dbReference>
<evidence type="ECO:0000256" key="1">
    <source>
        <dbReference type="SAM" id="MobiDB-lite"/>
    </source>
</evidence>
<comment type="caution">
    <text evidence="2">The sequence shown here is derived from an EMBL/GenBank/DDBJ whole genome shotgun (WGS) entry which is preliminary data.</text>
</comment>
<keyword evidence="3" id="KW-1185">Reference proteome</keyword>
<organism evidence="2 3">
    <name type="scientific">Liparis tanakae</name>
    <name type="common">Tanaka's snailfish</name>
    <dbReference type="NCBI Taxonomy" id="230148"/>
    <lineage>
        <taxon>Eukaryota</taxon>
        <taxon>Metazoa</taxon>
        <taxon>Chordata</taxon>
        <taxon>Craniata</taxon>
        <taxon>Vertebrata</taxon>
        <taxon>Euteleostomi</taxon>
        <taxon>Actinopterygii</taxon>
        <taxon>Neopterygii</taxon>
        <taxon>Teleostei</taxon>
        <taxon>Neoteleostei</taxon>
        <taxon>Acanthomorphata</taxon>
        <taxon>Eupercaria</taxon>
        <taxon>Perciformes</taxon>
        <taxon>Cottioidei</taxon>
        <taxon>Cottales</taxon>
        <taxon>Liparidae</taxon>
        <taxon>Liparis</taxon>
    </lineage>
</organism>
<protein>
    <submittedName>
        <fullName evidence="2">Uncharacterized protein</fullName>
    </submittedName>
</protein>
<evidence type="ECO:0000313" key="2">
    <source>
        <dbReference type="EMBL" id="TNN52932.1"/>
    </source>
</evidence>
<evidence type="ECO:0000313" key="3">
    <source>
        <dbReference type="Proteomes" id="UP000314294"/>
    </source>
</evidence>
<feature type="region of interest" description="Disordered" evidence="1">
    <location>
        <begin position="1"/>
        <end position="20"/>
    </location>
</feature>
<accession>A0A4Z2GJK9</accession>
<name>A0A4Z2GJK9_9TELE</name>
<sequence>MGKLSTRWPRARSNTTPSTRQVQFKIDESAAHCSLIVFDINSTANLSITLYIIMHFCGAVHLAMVCGTVSHCSGRLAWGGSGEQDTTAETPDKSHTPGGVKQR</sequence>
<proteinExistence type="predicted"/>
<gene>
    <name evidence="2" type="ORF">EYF80_036870</name>
</gene>
<dbReference type="EMBL" id="SRLO01000532">
    <property type="protein sequence ID" value="TNN52932.1"/>
    <property type="molecule type" value="Genomic_DNA"/>
</dbReference>